<feature type="compositionally biased region" description="Acidic residues" evidence="7">
    <location>
        <begin position="1155"/>
        <end position="1168"/>
    </location>
</feature>
<feature type="compositionally biased region" description="Low complexity" evidence="7">
    <location>
        <begin position="2461"/>
        <end position="2472"/>
    </location>
</feature>
<evidence type="ECO:0000256" key="1">
    <source>
        <dbReference type="ARBA" id="ARBA00022527"/>
    </source>
</evidence>
<feature type="region of interest" description="Disordered" evidence="7">
    <location>
        <begin position="726"/>
        <end position="805"/>
    </location>
</feature>
<feature type="compositionally biased region" description="Low complexity" evidence="7">
    <location>
        <begin position="556"/>
        <end position="586"/>
    </location>
</feature>
<feature type="region of interest" description="Disordered" evidence="7">
    <location>
        <begin position="2217"/>
        <end position="2407"/>
    </location>
</feature>
<feature type="compositionally biased region" description="Polar residues" evidence="7">
    <location>
        <begin position="1071"/>
        <end position="1093"/>
    </location>
</feature>
<feature type="region of interest" description="Disordered" evidence="7">
    <location>
        <begin position="412"/>
        <end position="517"/>
    </location>
</feature>
<feature type="compositionally biased region" description="Basic and acidic residues" evidence="7">
    <location>
        <begin position="1589"/>
        <end position="1612"/>
    </location>
</feature>
<dbReference type="GO" id="GO:0050321">
    <property type="term" value="F:tau-protein kinase activity"/>
    <property type="evidence" value="ECO:0007669"/>
    <property type="project" value="TreeGrafter"/>
</dbReference>
<feature type="region of interest" description="Disordered" evidence="7">
    <location>
        <begin position="978"/>
        <end position="1050"/>
    </location>
</feature>
<feature type="region of interest" description="Disordered" evidence="7">
    <location>
        <begin position="1269"/>
        <end position="1306"/>
    </location>
</feature>
<feature type="compositionally biased region" description="Low complexity" evidence="7">
    <location>
        <begin position="2217"/>
        <end position="2234"/>
    </location>
</feature>
<evidence type="ECO:0000313" key="9">
    <source>
        <dbReference type="EMBL" id="KAG5671705.1"/>
    </source>
</evidence>
<dbReference type="InterPro" id="IPR017441">
    <property type="entry name" value="Protein_kinase_ATP_BS"/>
</dbReference>
<feature type="compositionally biased region" description="Basic residues" evidence="7">
    <location>
        <begin position="1133"/>
        <end position="1145"/>
    </location>
</feature>
<feature type="compositionally biased region" description="Basic and acidic residues" evidence="7">
    <location>
        <begin position="1121"/>
        <end position="1132"/>
    </location>
</feature>
<feature type="region of interest" description="Disordered" evidence="7">
    <location>
        <begin position="1384"/>
        <end position="1512"/>
    </location>
</feature>
<feature type="compositionally biased region" description="Low complexity" evidence="7">
    <location>
        <begin position="1648"/>
        <end position="1663"/>
    </location>
</feature>
<feature type="compositionally biased region" description="Basic and acidic residues" evidence="7">
    <location>
        <begin position="1449"/>
        <end position="1460"/>
    </location>
</feature>
<feature type="region of interest" description="Disordered" evidence="7">
    <location>
        <begin position="866"/>
        <end position="926"/>
    </location>
</feature>
<feature type="binding site" evidence="6">
    <location>
        <position position="99"/>
    </location>
    <ligand>
        <name>ATP</name>
        <dbReference type="ChEBI" id="CHEBI:30616"/>
    </ligand>
</feature>
<feature type="compositionally biased region" description="Low complexity" evidence="7">
    <location>
        <begin position="1923"/>
        <end position="1937"/>
    </location>
</feature>
<feature type="compositionally biased region" description="Polar residues" evidence="7">
    <location>
        <begin position="991"/>
        <end position="1028"/>
    </location>
</feature>
<evidence type="ECO:0000256" key="2">
    <source>
        <dbReference type="ARBA" id="ARBA00022679"/>
    </source>
</evidence>
<evidence type="ECO:0000256" key="3">
    <source>
        <dbReference type="ARBA" id="ARBA00022741"/>
    </source>
</evidence>
<protein>
    <recommendedName>
        <fullName evidence="8">Protein kinase domain-containing protein</fullName>
    </recommendedName>
</protein>
<keyword evidence="5 6" id="KW-0067">ATP-binding</keyword>
<feature type="region of interest" description="Disordered" evidence="7">
    <location>
        <begin position="1582"/>
        <end position="1612"/>
    </location>
</feature>
<feature type="compositionally biased region" description="Polar residues" evidence="7">
    <location>
        <begin position="697"/>
        <end position="706"/>
    </location>
</feature>
<feature type="compositionally biased region" description="Basic and acidic residues" evidence="7">
    <location>
        <begin position="446"/>
        <end position="455"/>
    </location>
</feature>
<feature type="compositionally biased region" description="Low complexity" evidence="7">
    <location>
        <begin position="1029"/>
        <end position="1042"/>
    </location>
</feature>
<feature type="compositionally biased region" description="Basic and acidic residues" evidence="7">
    <location>
        <begin position="742"/>
        <end position="751"/>
    </location>
</feature>
<evidence type="ECO:0000259" key="8">
    <source>
        <dbReference type="PROSITE" id="PS50011"/>
    </source>
</evidence>
<feature type="compositionally biased region" description="Basic residues" evidence="7">
    <location>
        <begin position="2317"/>
        <end position="2326"/>
    </location>
</feature>
<feature type="domain" description="Protein kinase" evidence="8">
    <location>
        <begin position="66"/>
        <end position="317"/>
    </location>
</feature>
<reference evidence="9" key="1">
    <citation type="submission" date="2021-03" db="EMBL/GenBank/DDBJ databases">
        <title>Chromosome level genome of the anhydrobiotic midge Polypedilum vanderplanki.</title>
        <authorList>
            <person name="Yoshida Y."/>
            <person name="Kikawada T."/>
            <person name="Gusev O."/>
        </authorList>
    </citation>
    <scope>NUCLEOTIDE SEQUENCE</scope>
    <source>
        <strain evidence="9">NIAS01</strain>
        <tissue evidence="9">Whole body or cell culture</tissue>
    </source>
</reference>
<keyword evidence="2" id="KW-0808">Transferase</keyword>
<feature type="compositionally biased region" description="Polar residues" evidence="7">
    <location>
        <begin position="642"/>
        <end position="659"/>
    </location>
</feature>
<dbReference type="PROSITE" id="PS00108">
    <property type="entry name" value="PROTEIN_KINASE_ST"/>
    <property type="match status" value="1"/>
</dbReference>
<dbReference type="GO" id="GO:0000226">
    <property type="term" value="P:microtubule cytoskeleton organization"/>
    <property type="evidence" value="ECO:0007669"/>
    <property type="project" value="TreeGrafter"/>
</dbReference>
<keyword evidence="1" id="KW-0723">Serine/threonine-protein kinase</keyword>
<dbReference type="EMBL" id="JADBJN010000003">
    <property type="protein sequence ID" value="KAG5671705.1"/>
    <property type="molecule type" value="Genomic_DNA"/>
</dbReference>
<feature type="region of interest" description="Disordered" evidence="7">
    <location>
        <begin position="2451"/>
        <end position="2479"/>
    </location>
</feature>
<gene>
    <name evidence="9" type="ORF">PVAND_001887</name>
</gene>
<dbReference type="FunFam" id="1.10.510.10:FF:000389">
    <property type="entry name" value="Uncharacterized protein, isoform E"/>
    <property type="match status" value="1"/>
</dbReference>
<feature type="region of interest" description="Disordered" evidence="7">
    <location>
        <begin position="1643"/>
        <end position="1686"/>
    </location>
</feature>
<feature type="region of interest" description="Disordered" evidence="7">
    <location>
        <begin position="1065"/>
        <end position="1168"/>
    </location>
</feature>
<feature type="region of interest" description="Disordered" evidence="7">
    <location>
        <begin position="639"/>
        <end position="714"/>
    </location>
</feature>
<feature type="compositionally biased region" description="Polar residues" evidence="7">
    <location>
        <begin position="779"/>
        <end position="800"/>
    </location>
</feature>
<feature type="compositionally biased region" description="Polar residues" evidence="7">
    <location>
        <begin position="1384"/>
        <end position="1395"/>
    </location>
</feature>
<dbReference type="GO" id="GO:0005737">
    <property type="term" value="C:cytoplasm"/>
    <property type="evidence" value="ECO:0007669"/>
    <property type="project" value="TreeGrafter"/>
</dbReference>
<dbReference type="PROSITE" id="PS00107">
    <property type="entry name" value="PROTEIN_KINASE_ATP"/>
    <property type="match status" value="1"/>
</dbReference>
<feature type="region of interest" description="Disordered" evidence="7">
    <location>
        <begin position="1989"/>
        <end position="2078"/>
    </location>
</feature>
<proteinExistence type="predicted"/>
<feature type="compositionally biased region" description="Low complexity" evidence="7">
    <location>
        <begin position="2358"/>
        <end position="2406"/>
    </location>
</feature>
<feature type="compositionally biased region" description="Polar residues" evidence="7">
    <location>
        <begin position="2347"/>
        <end position="2357"/>
    </location>
</feature>
<feature type="compositionally biased region" description="Low complexity" evidence="7">
    <location>
        <begin position="766"/>
        <end position="778"/>
    </location>
</feature>
<dbReference type="PANTHER" id="PTHR24346:SF93">
    <property type="entry name" value="NUAK FAMILY SNF1-LIKE KINASE 1"/>
    <property type="match status" value="1"/>
</dbReference>
<dbReference type="PROSITE" id="PS50011">
    <property type="entry name" value="PROTEIN_KINASE_DOM"/>
    <property type="match status" value="1"/>
</dbReference>
<feature type="compositionally biased region" description="Basic and acidic residues" evidence="7">
    <location>
        <begin position="2046"/>
        <end position="2061"/>
    </location>
</feature>
<evidence type="ECO:0000256" key="6">
    <source>
        <dbReference type="PROSITE-ProRule" id="PRU10141"/>
    </source>
</evidence>
<feature type="compositionally biased region" description="Polar residues" evidence="7">
    <location>
        <begin position="2246"/>
        <end position="2274"/>
    </location>
</feature>
<evidence type="ECO:0000313" key="10">
    <source>
        <dbReference type="Proteomes" id="UP001107558"/>
    </source>
</evidence>
<name>A0A9J6BPA3_POLVA</name>
<dbReference type="CDD" id="cd14073">
    <property type="entry name" value="STKc_NUAK"/>
    <property type="match status" value="1"/>
</dbReference>
<feature type="region of interest" description="Disordered" evidence="7">
    <location>
        <begin position="537"/>
        <end position="592"/>
    </location>
</feature>
<dbReference type="InterPro" id="IPR000719">
    <property type="entry name" value="Prot_kinase_dom"/>
</dbReference>
<feature type="compositionally biased region" description="Low complexity" evidence="7">
    <location>
        <begin position="1992"/>
        <end position="2013"/>
    </location>
</feature>
<keyword evidence="10" id="KW-1185">Reference proteome</keyword>
<sequence>MVVGETQNGSMMSVDAENDEHRDQIHQQPSQISGINQATIDNIMSGIENTGAVKMNNHRKKLRQRFDIIKKLGQGTYGKVQLGINKETGQEVAIKTIKKSKIETEADLIRIRREVQIMSSVQHPNIIHIYEVFENREKMVLVMEFAAGGELYDYLSDRKVLAEEEARRIFRQVATAIYYCHKHKICHRDLKLENILLDEHGNAKIADFGLSNVFDEQRLLATFCGSPLYASPEIVKGTPYQGPEVDCWSLGVLLYTLVYGAMPFDGANFKRLVKQISQGDYFEPKNPSRASPLIREMLTVCPIRRANIEQICNHWWVNEDYNESCLDLAEELANQTPVRLDVLLSLAPPSVTSEQVVVPTHEENKERIQKSHSVGSIVEIAETEAERRILDMVAAGGEAALMPSPTRTITPQEASIQASQQQQTKRKLEPTISTENATGGAKKKEKPISELKNDSSSKQQSIPEVMEIDTESSSPSSPPSKEETKEKKVIKKKKGDDEQQAEIAKEEKVEEKAENVQDVQESLKKIEELCDELMEKTDKNNKIDEKPQKQVDVIQSTPTSTSTLGTATTTTNSSTSSSLSTFNSAPVKTPSPTAALIAQPSKVDDVKKEAIKKISSPVKRDMVKHKTSDLSNALTSLAAASKESSMTPQQTKSTVQVAANANDRKSSLPEDAGNNAPVAKPTTVEKRRSRILETAEKFQNMNNQNNEKYKKFSIPGVSVGSFKKEFERKASDASSSVSNIKKSIDTRRDLNDNNNKVPQDDKVIKSNNENSNDRPNSNASSTSKISEELNQSDSKNSVHSFSLEEARRSMENSIALLQRAKNESRSKDVDNLCAKTESFTIQQRSDSNGSNNEREKKLQAAREIIGGVIQSPNSTPTPFKTSSSRGVVPESVKVIDNSPEPQETTKTSHAEITLKSATLPRPRKPTKMEIQVEIKPKVDQSQSTKFSSEIHHQVPETLHSAPIREHPPTTYTFTLQNRSTSVEPQMREQMVNVQKPPTYQRNSSNSYRNQLSRQSTNESNDSDTTPTHSFIQSSSTIGSTSGAGDKQPIKKSPREFIIPISVEGGGIVTPKVNNLEQSESQRMSRTKRISSIFSERDAEEDGNNTTTSASVFPKLHRHTSLGRESDTEEPRFHSMHRLRSSRPTKRSTVFSQDPNESDSGDEDDDDDGFELLTAENLFSTLLSRVRALTHRLNVNNDTTSHFPSSRLMSNLRQSHSPFWNNDPFGSKCTSYRSETITETIKISRTNMHPWRTNNFARDIEKDFDSMFSRSGATLPRGKNNSNNSNISSSNGGSSNTKDNNDKNNNFKNEILDLGDLDLSQLRLTKKDLETLSSITPNLSKNIQDQLLAQLPPNQAKKLSRTLSIQNQTSSNRKSPETLQIYRRSMSNNPKSSSNIESRHSRDSITPTNEVFDSINNNTIRNVSSSSHYRRSTSRDDKLYDDSINNNNGYRERTLSPDYRKYSNRASSPSEDIERACFSPPPLSESEKKKQNHSKRFSMKTSDPIYDEPRKPELATHKILREMREKSLEKNSQLNNVSTSTINNKILDELNSISLLNNQLERFDQFEAQNKDKSLLTSSTIKAKKSSKSLSDDSQLKKSSKVTKETSSEEKTFDISNEKLSSAETKLTRPKTAKKDSNISLKSCDIKDSNTAGTTDSSSSSNGSKLERPKSFPNSKITPPKELKKLPDINHHHHHHYLLDQNGTIDEVQESNNNNADVETKKVKKVVKVVKKSTKKLSAPQIENQPTVVEVEVKREKSPEKKSSSGKGLLYTIGQKFEKLRDTKGKQKAAVVDEIKDEKTKPETILPIDMKEKKKKIKAMLNEDVDEITRQERKTKIDALIKNLKDKSTVPQHNIELTESGLIKRAVSVEEMPNTFNKNAVNKVLGLFKKIEKDNEHKSSRVQNTKSTSFLSSMDASSASSIEYYTNGDSNGHSSNNNVTRERPKSSGFVNKIKNNVGTNFEPLANICESKIPIKYSCYECKTTNPNLDNSLSSSTSSSQQAAAAATTTTSQSTVTKRHSNSDDKQQTLEERERLKNNRKGLMLDFSRFKSPEPADMKENKKANYSFPPPLPEMTQQSHHHYQRKAVTPTYDNLANYSSAATFDASISSSLSPDDVGDGWSTCSDDHATTNNSLNTGSLSLSRLSRRDSTTLLDIDAESPESVVDRIRRKSFYSRFNEKKTKRVSNIVGPAAKDYYRERSRPLEYTRSATSVIPDLLSSTSTSSSVRASSVETGSTTAAIPHHIRASSISRYTTPTSATSRSLSQTRASSTSKYSNVVGVDNVNNDTINHSSSSYRRMNNNSNNESNHLATLPPPSYHVHHHSHHHHDLPPSSFKSLSAQDDGGISTKLKSNRNTMYDSSSSSSNTPSSLYSKRRSFISSSPSSSMTTTSTSLSHHYSPSSSSMMSKPQHTFIDGYATIGRKMRQYNTRSVSLLDPNIINSSNNSSYLNDNYHRMNGTTTENNSNLSRSLRSSVPRNENI</sequence>
<accession>A0A9J6BPA3</accession>
<feature type="compositionally biased region" description="Low complexity" evidence="7">
    <location>
        <begin position="412"/>
        <end position="423"/>
    </location>
</feature>
<comment type="caution">
    <text evidence="9">The sequence shown here is derived from an EMBL/GenBank/DDBJ whole genome shotgun (WGS) entry which is preliminary data.</text>
</comment>
<feature type="compositionally biased region" description="Polar residues" evidence="7">
    <location>
        <begin position="732"/>
        <end position="741"/>
    </location>
</feature>
<keyword evidence="4" id="KW-0418">Kinase</keyword>
<evidence type="ECO:0000256" key="7">
    <source>
        <dbReference type="SAM" id="MobiDB-lite"/>
    </source>
</evidence>
<dbReference type="SUPFAM" id="SSF56112">
    <property type="entry name" value="Protein kinase-like (PK-like)"/>
    <property type="match status" value="1"/>
</dbReference>
<feature type="region of interest" description="Disordered" evidence="7">
    <location>
        <begin position="1923"/>
        <end position="1950"/>
    </location>
</feature>
<feature type="compositionally biased region" description="Basic and acidic residues" evidence="7">
    <location>
        <begin position="503"/>
        <end position="517"/>
    </location>
</feature>
<dbReference type="OrthoDB" id="193931at2759"/>
<dbReference type="GO" id="GO:0005524">
    <property type="term" value="F:ATP binding"/>
    <property type="evidence" value="ECO:0007669"/>
    <property type="project" value="UniProtKB-UniRule"/>
</dbReference>
<dbReference type="Proteomes" id="UP001107558">
    <property type="component" value="Chromosome 3"/>
</dbReference>
<feature type="compositionally biased region" description="Basic and acidic residues" evidence="7">
    <location>
        <begin position="683"/>
        <end position="696"/>
    </location>
</feature>
<dbReference type="InterPro" id="IPR008271">
    <property type="entry name" value="Ser/Thr_kinase_AS"/>
</dbReference>
<dbReference type="FunFam" id="3.30.200.20:FF:000315">
    <property type="entry name" value="Calcium-dependent protein kinase 3"/>
    <property type="match status" value="1"/>
</dbReference>
<dbReference type="Gene3D" id="1.10.510.10">
    <property type="entry name" value="Transferase(Phosphotransferase) domain 1"/>
    <property type="match status" value="1"/>
</dbReference>
<feature type="compositionally biased region" description="Basic and acidic residues" evidence="7">
    <location>
        <begin position="537"/>
        <end position="549"/>
    </location>
</feature>
<dbReference type="InterPro" id="IPR011009">
    <property type="entry name" value="Kinase-like_dom_sf"/>
</dbReference>
<feature type="compositionally biased region" description="Basic and acidic residues" evidence="7">
    <location>
        <begin position="2019"/>
        <end position="2035"/>
    </location>
</feature>
<keyword evidence="3 6" id="KW-0547">Nucleotide-binding</keyword>
<dbReference type="Pfam" id="PF00069">
    <property type="entry name" value="Pkinase"/>
    <property type="match status" value="1"/>
</dbReference>
<feature type="compositionally biased region" description="Low complexity" evidence="7">
    <location>
        <begin position="1279"/>
        <end position="1306"/>
    </location>
</feature>
<feature type="compositionally biased region" description="Low complexity" evidence="7">
    <location>
        <begin position="2275"/>
        <end position="2306"/>
    </location>
</feature>
<dbReference type="SMART" id="SM00220">
    <property type="entry name" value="S_TKc"/>
    <property type="match status" value="1"/>
</dbReference>
<evidence type="ECO:0000256" key="5">
    <source>
        <dbReference type="ARBA" id="ARBA00022840"/>
    </source>
</evidence>
<evidence type="ECO:0000256" key="4">
    <source>
        <dbReference type="ARBA" id="ARBA00022777"/>
    </source>
</evidence>
<dbReference type="GO" id="GO:0035556">
    <property type="term" value="P:intracellular signal transduction"/>
    <property type="evidence" value="ECO:0007669"/>
    <property type="project" value="TreeGrafter"/>
</dbReference>
<dbReference type="PANTHER" id="PTHR24346">
    <property type="entry name" value="MAP/MICROTUBULE AFFINITY-REGULATING KINASE"/>
    <property type="match status" value="1"/>
</dbReference>
<organism evidence="9 10">
    <name type="scientific">Polypedilum vanderplanki</name>
    <name type="common">Sleeping chironomid midge</name>
    <dbReference type="NCBI Taxonomy" id="319348"/>
    <lineage>
        <taxon>Eukaryota</taxon>
        <taxon>Metazoa</taxon>
        <taxon>Ecdysozoa</taxon>
        <taxon>Arthropoda</taxon>
        <taxon>Hexapoda</taxon>
        <taxon>Insecta</taxon>
        <taxon>Pterygota</taxon>
        <taxon>Neoptera</taxon>
        <taxon>Endopterygota</taxon>
        <taxon>Diptera</taxon>
        <taxon>Nematocera</taxon>
        <taxon>Chironomoidea</taxon>
        <taxon>Chironomidae</taxon>
        <taxon>Chironominae</taxon>
        <taxon>Polypedilum</taxon>
        <taxon>Polypedilum</taxon>
    </lineage>
</organism>
<feature type="compositionally biased region" description="Polar residues" evidence="7">
    <location>
        <begin position="1403"/>
        <end position="1419"/>
    </location>
</feature>
<feature type="compositionally biased region" description="Polar residues" evidence="7">
    <location>
        <begin position="870"/>
        <end position="885"/>
    </location>
</feature>